<evidence type="ECO:0000313" key="2">
    <source>
        <dbReference type="Proteomes" id="UP001190926"/>
    </source>
</evidence>
<keyword evidence="2" id="KW-1185">Reference proteome</keyword>
<dbReference type="PANTHER" id="PTHR43456">
    <property type="entry name" value="RIESKE (2FE-2S) DOMAIN-CONTAINING PROTEIN"/>
    <property type="match status" value="1"/>
</dbReference>
<organism evidence="1 2">
    <name type="scientific">Perilla frutescens var. hirtella</name>
    <name type="common">Perilla citriodora</name>
    <name type="synonym">Perilla setoyensis</name>
    <dbReference type="NCBI Taxonomy" id="608512"/>
    <lineage>
        <taxon>Eukaryota</taxon>
        <taxon>Viridiplantae</taxon>
        <taxon>Streptophyta</taxon>
        <taxon>Embryophyta</taxon>
        <taxon>Tracheophyta</taxon>
        <taxon>Spermatophyta</taxon>
        <taxon>Magnoliopsida</taxon>
        <taxon>eudicotyledons</taxon>
        <taxon>Gunneridae</taxon>
        <taxon>Pentapetalae</taxon>
        <taxon>asterids</taxon>
        <taxon>lamiids</taxon>
        <taxon>Lamiales</taxon>
        <taxon>Lamiaceae</taxon>
        <taxon>Nepetoideae</taxon>
        <taxon>Elsholtzieae</taxon>
        <taxon>Perilla</taxon>
    </lineage>
</organism>
<sequence>MASGEEDFEEVPCHSSHKLLLEVRMVIDEEFEGLDFTGKNELINGKATVIGFLLLLDFELLLLKGTGFLDFIYAVSNAQH</sequence>
<dbReference type="Proteomes" id="UP001190926">
    <property type="component" value="Unassembled WGS sequence"/>
</dbReference>
<dbReference type="EMBL" id="SDAM02000058">
    <property type="protein sequence ID" value="KAH6833439.1"/>
    <property type="molecule type" value="Genomic_DNA"/>
</dbReference>
<dbReference type="PANTHER" id="PTHR43456:SF2">
    <property type="entry name" value="RIESKE (2FE-2S) DOMAIN-CONTAINING PROTEIN"/>
    <property type="match status" value="1"/>
</dbReference>
<comment type="caution">
    <text evidence="1">The sequence shown here is derived from an EMBL/GenBank/DDBJ whole genome shotgun (WGS) entry which is preliminary data.</text>
</comment>
<protein>
    <submittedName>
        <fullName evidence="1">Rieske domain-containing protein</fullName>
    </submittedName>
</protein>
<accession>A0AAD4PAT7</accession>
<name>A0AAD4PAT7_PERFH</name>
<proteinExistence type="predicted"/>
<evidence type="ECO:0000313" key="1">
    <source>
        <dbReference type="EMBL" id="KAH6833439.1"/>
    </source>
</evidence>
<dbReference type="AlphaFoldDB" id="A0AAD4PAT7"/>
<gene>
    <name evidence="1" type="ORF">C2S53_012661</name>
</gene>
<reference evidence="1 2" key="1">
    <citation type="journal article" date="2021" name="Nat. Commun.">
        <title>Incipient diploidization of the medicinal plant Perilla within 10,000 years.</title>
        <authorList>
            <person name="Zhang Y."/>
            <person name="Shen Q."/>
            <person name="Leng L."/>
            <person name="Zhang D."/>
            <person name="Chen S."/>
            <person name="Shi Y."/>
            <person name="Ning Z."/>
            <person name="Chen S."/>
        </authorList>
    </citation>
    <scope>NUCLEOTIDE SEQUENCE [LARGE SCALE GENOMIC DNA]</scope>
    <source>
        <strain evidence="2">cv. PC099</strain>
    </source>
</reference>